<keyword evidence="2" id="KW-0812">Transmembrane</keyword>
<dbReference type="Pfam" id="PF19590">
    <property type="entry name" value="TrbL_3"/>
    <property type="match status" value="1"/>
</dbReference>
<name>A0A202E3X4_9EURY</name>
<dbReference type="AlphaFoldDB" id="A0A202E3X4"/>
<feature type="transmembrane region" description="Helical" evidence="2">
    <location>
        <begin position="65"/>
        <end position="85"/>
    </location>
</feature>
<evidence type="ECO:0000313" key="4">
    <source>
        <dbReference type="Proteomes" id="UP000196084"/>
    </source>
</evidence>
<keyword evidence="2" id="KW-0472">Membrane</keyword>
<proteinExistence type="predicted"/>
<feature type="transmembrane region" description="Helical" evidence="2">
    <location>
        <begin position="252"/>
        <end position="273"/>
    </location>
</feature>
<accession>A0A202E3X4</accession>
<keyword evidence="2" id="KW-1133">Transmembrane helix</keyword>
<sequence>MSLTEFGRRWFEDIVETIIEWFQDGLIDGYDYLSEELFGTPVPETDGNFVFGQPTNEPWIGLHDALVTGEIMLLSLLLLVIFVQGHHTIRIFDFGSVYQARKARRSAWTGAVLIVTWYWVAVLALYLVNGFTIALVPGIDALIDGVLDFLEVSITNPALALLMAGIGGIAMWILQALFFIREILLYIYLYATPIAIAVAYGYLPVVSRIAKQIAIKFVPLAIMPLPVAILFRGYDLLFGTGTNSAIAPESAFLSYIIGASLPIFALVLIWKLFAYASPLTAKAIGGATKGAVTVGATLGAAKVAGPLAATTAARWGPKAAAWQVAGQQISGRHRGSSANSSGAPSNAAAGGTTHDNVVADAHGQRGVPQYRRTENDPGYY</sequence>
<gene>
    <name evidence="3" type="ORF">B2G88_18075</name>
</gene>
<feature type="region of interest" description="Disordered" evidence="1">
    <location>
        <begin position="332"/>
        <end position="380"/>
    </location>
</feature>
<reference evidence="3 4" key="1">
    <citation type="submission" date="2017-02" db="EMBL/GenBank/DDBJ databases">
        <title>Natronthermophilus aegyptiacus gen. nov.,sp. nov., an aerobic, extremely halophilic alkalithermophilic archaeon isolated from the athalassohaline Wadi An Natrun, Egypt.</title>
        <authorList>
            <person name="Zhao B."/>
        </authorList>
    </citation>
    <scope>NUCLEOTIDE SEQUENCE [LARGE SCALE GENOMIC DNA]</scope>
    <source>
        <strain evidence="3 4">CGMCC 1.3597</strain>
    </source>
</reference>
<evidence type="ECO:0000256" key="1">
    <source>
        <dbReference type="SAM" id="MobiDB-lite"/>
    </source>
</evidence>
<feature type="transmembrane region" description="Helical" evidence="2">
    <location>
        <begin position="213"/>
        <end position="232"/>
    </location>
</feature>
<feature type="compositionally biased region" description="Basic and acidic residues" evidence="1">
    <location>
        <begin position="371"/>
        <end position="380"/>
    </location>
</feature>
<keyword evidence="4" id="KW-1185">Reference proteome</keyword>
<evidence type="ECO:0000256" key="2">
    <source>
        <dbReference type="SAM" id="Phobius"/>
    </source>
</evidence>
<feature type="transmembrane region" description="Helical" evidence="2">
    <location>
        <begin position="186"/>
        <end position="206"/>
    </location>
</feature>
<dbReference type="EMBL" id="MWPH01000005">
    <property type="protein sequence ID" value="OVE82996.1"/>
    <property type="molecule type" value="Genomic_DNA"/>
</dbReference>
<dbReference type="Proteomes" id="UP000196084">
    <property type="component" value="Unassembled WGS sequence"/>
</dbReference>
<dbReference type="OrthoDB" id="270253at2157"/>
<comment type="caution">
    <text evidence="3">The sequence shown here is derived from an EMBL/GenBank/DDBJ whole genome shotgun (WGS) entry which is preliminary data.</text>
</comment>
<evidence type="ECO:0000313" key="3">
    <source>
        <dbReference type="EMBL" id="OVE82996.1"/>
    </source>
</evidence>
<organism evidence="3 4">
    <name type="scientific">Natronolimnobius baerhuensis</name>
    <dbReference type="NCBI Taxonomy" id="253108"/>
    <lineage>
        <taxon>Archaea</taxon>
        <taxon>Methanobacteriati</taxon>
        <taxon>Methanobacteriota</taxon>
        <taxon>Stenosarchaea group</taxon>
        <taxon>Halobacteria</taxon>
        <taxon>Halobacteriales</taxon>
        <taxon>Natrialbaceae</taxon>
        <taxon>Natronolimnobius</taxon>
    </lineage>
</organism>
<dbReference type="InterPro" id="IPR045782">
    <property type="entry name" value="TrbL_3"/>
</dbReference>
<feature type="transmembrane region" description="Helical" evidence="2">
    <location>
        <begin position="159"/>
        <end position="180"/>
    </location>
</feature>
<evidence type="ECO:0008006" key="5">
    <source>
        <dbReference type="Google" id="ProtNLM"/>
    </source>
</evidence>
<feature type="compositionally biased region" description="Low complexity" evidence="1">
    <location>
        <begin position="336"/>
        <end position="351"/>
    </location>
</feature>
<protein>
    <recommendedName>
        <fullName evidence="5">Type IV secretion system protein TrbL</fullName>
    </recommendedName>
</protein>